<feature type="region of interest" description="Disordered" evidence="14">
    <location>
        <begin position="1"/>
        <end position="40"/>
    </location>
</feature>
<evidence type="ECO:0000313" key="19">
    <source>
        <dbReference type="RefSeq" id="XP_030370484.1"/>
    </source>
</evidence>
<dbReference type="InterPro" id="IPR029063">
    <property type="entry name" value="SAM-dependent_MTases_sf"/>
</dbReference>
<dbReference type="Pfam" id="PF22528">
    <property type="entry name" value="PRMT_C"/>
    <property type="match status" value="1"/>
</dbReference>
<keyword evidence="7" id="KW-0479">Metal-binding</keyword>
<dbReference type="CTD" id="419"/>
<dbReference type="InterPro" id="IPR055135">
    <property type="entry name" value="PRMT_dom"/>
</dbReference>
<dbReference type="Pfam" id="PF21137">
    <property type="entry name" value="ANM3_C2H2_Zf"/>
    <property type="match status" value="1"/>
</dbReference>
<feature type="compositionally biased region" description="Basic and acidic residues" evidence="14">
    <location>
        <begin position="1"/>
        <end position="10"/>
    </location>
</feature>
<keyword evidence="18" id="KW-1185">Reference proteome</keyword>
<sequence length="524" mass="60497">MENKEQKATNDADAEIDVIQSSDSESNDDMDEDDMGDSEGEPTTCLFCSTIFPAIEQAIEHLDQEHKLNLQSLQQKFQMDQYSFLKLINYIRSERINVDELLATERILWSDEKYLKPLEYEPWLCFDYETLKTDVEGQQQQPPTVPELLQQLEEQAKLLQQAHEDMQRMREDYRTLLEKVHSNDMGAKAKTKPVQEQPKPIANGVVRNKDTWDNEYFNSYAHFGIHHEMLSDQIRTSSYRNALQQNRDFVKGKTVLDVGCGTGILSIFASQAGAARVVGIDNSEIVYTAMDIVRKNKVQNIELLKGRLEDTELPEPKYDIIISEWMGYFLLFEGMLDSIIYARETHLKPEGIILPNRCTLNILGYGNDQLYAQQIDFWTDVYGVDMTDLRKRSIEEPLIDIVEPEYMLTEPEEIANFNMMTVDMNYSNFTHEFHLKCTQTGKLSALVGYFDTLFELPERVVFGTSPTDLPTHWKQTVFFIDEPQFVQRGEIISGKITSRRHHGDVRALHIGITIFGKSFKYTVA</sequence>
<dbReference type="FunFam" id="3.40.50.150:FF:000003">
    <property type="entry name" value="Blast:Protein arginine N-methyltransferase 1"/>
    <property type="match status" value="1"/>
</dbReference>
<comment type="subcellular location">
    <subcellularLocation>
        <location evidence="1">Cytoplasm</location>
        <location evidence="1">Cytosol</location>
    </subcellularLocation>
</comment>
<feature type="compositionally biased region" description="Acidic residues" evidence="14">
    <location>
        <begin position="25"/>
        <end position="40"/>
    </location>
</feature>
<keyword evidence="9" id="KW-0862">Zinc</keyword>
<accession>A0A6J2T3D2</accession>
<gene>
    <name evidence="19" type="primary">LOC115621090</name>
</gene>
<evidence type="ECO:0000256" key="13">
    <source>
        <dbReference type="SAM" id="Coils"/>
    </source>
</evidence>
<evidence type="ECO:0000256" key="9">
    <source>
        <dbReference type="ARBA" id="ARBA00022833"/>
    </source>
</evidence>
<dbReference type="Gene3D" id="2.70.160.11">
    <property type="entry name" value="Hnrnp arginine n-methyltransferase1"/>
    <property type="match status" value="1"/>
</dbReference>
<keyword evidence="4 12" id="KW-0489">Methyltransferase</keyword>
<dbReference type="GO" id="GO:0032259">
    <property type="term" value="P:methylation"/>
    <property type="evidence" value="ECO:0007669"/>
    <property type="project" value="UniProtKB-KW"/>
</dbReference>
<feature type="domain" description="Methyltransferase" evidence="15">
    <location>
        <begin position="255"/>
        <end position="351"/>
    </location>
</feature>
<dbReference type="Gene3D" id="3.40.50.150">
    <property type="entry name" value="Vaccinia Virus protein VP39"/>
    <property type="match status" value="1"/>
</dbReference>
<dbReference type="AlphaFoldDB" id="A0A6J2T3D2"/>
<dbReference type="GO" id="GO:0042054">
    <property type="term" value="F:histone methyltransferase activity"/>
    <property type="evidence" value="ECO:0007669"/>
    <property type="project" value="TreeGrafter"/>
</dbReference>
<evidence type="ECO:0000259" key="16">
    <source>
        <dbReference type="Pfam" id="PF21137"/>
    </source>
</evidence>
<keyword evidence="3" id="KW-0963">Cytoplasm</keyword>
<comment type="catalytic activity">
    <reaction evidence="11">
        <text>L-arginyl-[protein] + S-adenosyl-L-methionine = N(omega)-methyl-L-arginyl-[protein] + S-adenosyl-L-homocysteine + H(+)</text>
        <dbReference type="Rhea" id="RHEA:48100"/>
        <dbReference type="Rhea" id="RHEA-COMP:10532"/>
        <dbReference type="Rhea" id="RHEA-COMP:11990"/>
        <dbReference type="ChEBI" id="CHEBI:15378"/>
        <dbReference type="ChEBI" id="CHEBI:29965"/>
        <dbReference type="ChEBI" id="CHEBI:57856"/>
        <dbReference type="ChEBI" id="CHEBI:59789"/>
        <dbReference type="ChEBI" id="CHEBI:65280"/>
    </reaction>
    <physiologicalReaction direction="left-to-right" evidence="11">
        <dbReference type="Rhea" id="RHEA:48101"/>
    </physiologicalReaction>
</comment>
<dbReference type="PROSITE" id="PS51678">
    <property type="entry name" value="SAM_MT_PRMT"/>
    <property type="match status" value="1"/>
</dbReference>
<dbReference type="PANTHER" id="PTHR11006:SF53">
    <property type="entry name" value="PROTEIN ARGININE N-METHYLTRANSFERASE 3"/>
    <property type="match status" value="1"/>
</dbReference>
<dbReference type="Proteomes" id="UP000504634">
    <property type="component" value="Unplaced"/>
</dbReference>
<name>A0A6J2T3D2_DROLE</name>
<evidence type="ECO:0000313" key="18">
    <source>
        <dbReference type="Proteomes" id="UP000504634"/>
    </source>
</evidence>
<keyword evidence="8" id="KW-0863">Zinc-finger</keyword>
<reference evidence="19" key="1">
    <citation type="submission" date="2025-08" db="UniProtKB">
        <authorList>
            <consortium name="RefSeq"/>
        </authorList>
    </citation>
    <scope>IDENTIFICATION</scope>
    <source>
        <strain evidence="19">11010-0011.00</strain>
        <tissue evidence="19">Whole body</tissue>
    </source>
</reference>
<evidence type="ECO:0000256" key="6">
    <source>
        <dbReference type="ARBA" id="ARBA00022691"/>
    </source>
</evidence>
<dbReference type="GO" id="GO:0035242">
    <property type="term" value="F:protein-arginine omega-N asymmetric methyltransferase activity"/>
    <property type="evidence" value="ECO:0007669"/>
    <property type="project" value="UniProtKB-EC"/>
</dbReference>
<organism evidence="18 19">
    <name type="scientific">Drosophila lebanonensis</name>
    <name type="common">Fruit fly</name>
    <name type="synonym">Scaptodrosophila lebanonensis</name>
    <dbReference type="NCBI Taxonomy" id="7225"/>
    <lineage>
        <taxon>Eukaryota</taxon>
        <taxon>Metazoa</taxon>
        <taxon>Ecdysozoa</taxon>
        <taxon>Arthropoda</taxon>
        <taxon>Hexapoda</taxon>
        <taxon>Insecta</taxon>
        <taxon>Pterygota</taxon>
        <taxon>Neoptera</taxon>
        <taxon>Endopterygota</taxon>
        <taxon>Diptera</taxon>
        <taxon>Brachycera</taxon>
        <taxon>Muscomorpha</taxon>
        <taxon>Ephydroidea</taxon>
        <taxon>Drosophilidae</taxon>
        <taxon>Scaptodrosophila</taxon>
    </lineage>
</organism>
<evidence type="ECO:0000256" key="3">
    <source>
        <dbReference type="ARBA" id="ARBA00022490"/>
    </source>
</evidence>
<evidence type="ECO:0000259" key="15">
    <source>
        <dbReference type="Pfam" id="PF13649"/>
    </source>
</evidence>
<dbReference type="SUPFAM" id="SSF53335">
    <property type="entry name" value="S-adenosyl-L-methionine-dependent methyltransferases"/>
    <property type="match status" value="1"/>
</dbReference>
<protein>
    <recommendedName>
        <fullName evidence="2">type I protein arginine methyltransferase</fullName>
        <ecNumber evidence="2">2.1.1.319</ecNumber>
    </recommendedName>
</protein>
<dbReference type="Pfam" id="PF13649">
    <property type="entry name" value="Methyltransf_25"/>
    <property type="match status" value="1"/>
</dbReference>
<dbReference type="GO" id="GO:0005634">
    <property type="term" value="C:nucleus"/>
    <property type="evidence" value="ECO:0007669"/>
    <property type="project" value="TreeGrafter"/>
</dbReference>
<dbReference type="PANTHER" id="PTHR11006">
    <property type="entry name" value="PROTEIN ARGININE N-METHYLTRANSFERASE"/>
    <property type="match status" value="1"/>
</dbReference>
<dbReference type="SUPFAM" id="SSF57667">
    <property type="entry name" value="beta-beta-alpha zinc fingers"/>
    <property type="match status" value="1"/>
</dbReference>
<feature type="domain" description="Protein arginine N-methyltransferase 3-like C2H2 zinc finger" evidence="16">
    <location>
        <begin position="74"/>
        <end position="117"/>
    </location>
</feature>
<evidence type="ECO:0000256" key="7">
    <source>
        <dbReference type="ARBA" id="ARBA00022723"/>
    </source>
</evidence>
<evidence type="ECO:0000256" key="4">
    <source>
        <dbReference type="ARBA" id="ARBA00022603"/>
    </source>
</evidence>
<dbReference type="GO" id="GO:0005829">
    <property type="term" value="C:cytosol"/>
    <property type="evidence" value="ECO:0007669"/>
    <property type="project" value="UniProtKB-SubCell"/>
</dbReference>
<evidence type="ECO:0000256" key="12">
    <source>
        <dbReference type="PROSITE-ProRule" id="PRU01015"/>
    </source>
</evidence>
<dbReference type="InterPro" id="IPR041698">
    <property type="entry name" value="Methyltransf_25"/>
</dbReference>
<dbReference type="InterPro" id="IPR025799">
    <property type="entry name" value="Arg_MeTrfase"/>
</dbReference>
<proteinExistence type="predicted"/>
<evidence type="ECO:0000256" key="2">
    <source>
        <dbReference type="ARBA" id="ARBA00011925"/>
    </source>
</evidence>
<dbReference type="GeneID" id="115621090"/>
<evidence type="ECO:0000256" key="10">
    <source>
        <dbReference type="ARBA" id="ARBA00047384"/>
    </source>
</evidence>
<dbReference type="GO" id="GO:0008270">
    <property type="term" value="F:zinc ion binding"/>
    <property type="evidence" value="ECO:0007669"/>
    <property type="project" value="UniProtKB-KW"/>
</dbReference>
<evidence type="ECO:0000259" key="17">
    <source>
        <dbReference type="Pfam" id="PF22528"/>
    </source>
</evidence>
<evidence type="ECO:0000256" key="1">
    <source>
        <dbReference type="ARBA" id="ARBA00004514"/>
    </source>
</evidence>
<dbReference type="CDD" id="cd02440">
    <property type="entry name" value="AdoMet_MTases"/>
    <property type="match status" value="1"/>
</dbReference>
<feature type="domain" description="Protein arginine N-methyltransferase" evidence="17">
    <location>
        <begin position="367"/>
        <end position="511"/>
    </location>
</feature>
<dbReference type="InterPro" id="IPR049482">
    <property type="entry name" value="ANM3-like_C2H2_Zf"/>
</dbReference>
<evidence type="ECO:0000256" key="14">
    <source>
        <dbReference type="SAM" id="MobiDB-lite"/>
    </source>
</evidence>
<keyword evidence="13" id="KW-0175">Coiled coil</keyword>
<feature type="coiled-coil region" evidence="13">
    <location>
        <begin position="149"/>
        <end position="179"/>
    </location>
</feature>
<keyword evidence="5 12" id="KW-0808">Transferase</keyword>
<dbReference type="EC" id="2.1.1.319" evidence="2"/>
<evidence type="ECO:0000256" key="8">
    <source>
        <dbReference type="ARBA" id="ARBA00022771"/>
    </source>
</evidence>
<dbReference type="InterPro" id="IPR036236">
    <property type="entry name" value="Znf_C2H2_sf"/>
</dbReference>
<evidence type="ECO:0000256" key="5">
    <source>
        <dbReference type="ARBA" id="ARBA00022679"/>
    </source>
</evidence>
<comment type="catalytic activity">
    <reaction evidence="10">
        <text>L-arginyl-[protein] + 2 S-adenosyl-L-methionine = N(omega),N(omega)-dimethyl-L-arginyl-[protein] + 2 S-adenosyl-L-homocysteine + 2 H(+)</text>
        <dbReference type="Rhea" id="RHEA:48096"/>
        <dbReference type="Rhea" id="RHEA-COMP:10532"/>
        <dbReference type="Rhea" id="RHEA-COMP:11991"/>
        <dbReference type="ChEBI" id="CHEBI:15378"/>
        <dbReference type="ChEBI" id="CHEBI:29965"/>
        <dbReference type="ChEBI" id="CHEBI:57856"/>
        <dbReference type="ChEBI" id="CHEBI:59789"/>
        <dbReference type="ChEBI" id="CHEBI:61897"/>
        <dbReference type="EC" id="2.1.1.319"/>
    </reaction>
    <physiologicalReaction direction="left-to-right" evidence="10">
        <dbReference type="Rhea" id="RHEA:48097"/>
    </physiologicalReaction>
</comment>
<keyword evidence="6 12" id="KW-0949">S-adenosyl-L-methionine</keyword>
<dbReference type="OrthoDB" id="7848332at2759"/>
<dbReference type="RefSeq" id="XP_030370484.1">
    <property type="nucleotide sequence ID" value="XM_030514624.1"/>
</dbReference>
<evidence type="ECO:0000256" key="11">
    <source>
        <dbReference type="ARBA" id="ARBA00049303"/>
    </source>
</evidence>